<evidence type="ECO:0000256" key="2">
    <source>
        <dbReference type="ARBA" id="ARBA00022729"/>
    </source>
</evidence>
<dbReference type="KEGG" id="nta:107769818"/>
<dbReference type="InterPro" id="IPR044552">
    <property type="entry name" value="GLIP1-5/GLL25"/>
</dbReference>
<organism evidence="4">
    <name type="scientific">Nicotiana tabacum</name>
    <name type="common">Common tobacco</name>
    <dbReference type="NCBI Taxonomy" id="4097"/>
    <lineage>
        <taxon>Eukaryota</taxon>
        <taxon>Viridiplantae</taxon>
        <taxon>Streptophyta</taxon>
        <taxon>Embryophyta</taxon>
        <taxon>Tracheophyta</taxon>
        <taxon>Spermatophyta</taxon>
        <taxon>Magnoliopsida</taxon>
        <taxon>eudicotyledons</taxon>
        <taxon>Gunneridae</taxon>
        <taxon>Pentapetalae</taxon>
        <taxon>asterids</taxon>
        <taxon>lamiids</taxon>
        <taxon>Solanales</taxon>
        <taxon>Solanaceae</taxon>
        <taxon>Nicotianoideae</taxon>
        <taxon>Nicotianeae</taxon>
        <taxon>Nicotiana</taxon>
    </lineage>
</organism>
<protein>
    <submittedName>
        <fullName evidence="4">GDSL esterase/lipase 5</fullName>
    </submittedName>
</protein>
<keyword evidence="3" id="KW-0472">Membrane</keyword>
<dbReference type="Gene3D" id="3.40.50.1110">
    <property type="entry name" value="SGNH hydrolase"/>
    <property type="match status" value="1"/>
</dbReference>
<dbReference type="CDD" id="cd01837">
    <property type="entry name" value="SGNH_plant_lipase_like"/>
    <property type="match status" value="1"/>
</dbReference>
<dbReference type="GO" id="GO:0016298">
    <property type="term" value="F:lipase activity"/>
    <property type="evidence" value="ECO:0000318"/>
    <property type="project" value="GO_Central"/>
</dbReference>
<dbReference type="SMR" id="A0A1S3XXG6"/>
<dbReference type="InterPro" id="IPR036514">
    <property type="entry name" value="SGNH_hydro_sf"/>
</dbReference>
<reference evidence="4" key="1">
    <citation type="submission" date="2025-08" db="UniProtKB">
        <authorList>
            <consortium name="RefSeq"/>
        </authorList>
    </citation>
    <scope>IDENTIFICATION</scope>
</reference>
<evidence type="ECO:0000256" key="1">
    <source>
        <dbReference type="ARBA" id="ARBA00008668"/>
    </source>
</evidence>
<keyword evidence="3" id="KW-1133">Transmembrane helix</keyword>
<dbReference type="RefSeq" id="XP_016444564.1">
    <property type="nucleotide sequence ID" value="XM_016589078.1"/>
</dbReference>
<dbReference type="PANTHER" id="PTHR45966">
    <property type="entry name" value="GDSL-LIKE LIPASE/ACYLHYDROLASE"/>
    <property type="match status" value="1"/>
</dbReference>
<dbReference type="OrthoDB" id="1600564at2759"/>
<keyword evidence="2" id="KW-0732">Signal</keyword>
<dbReference type="SUPFAM" id="SSF52266">
    <property type="entry name" value="SGNH hydrolase"/>
    <property type="match status" value="1"/>
</dbReference>
<dbReference type="Pfam" id="PF00657">
    <property type="entry name" value="Lipase_GDSL"/>
    <property type="match status" value="1"/>
</dbReference>
<keyword evidence="3" id="KW-0812">Transmembrane</keyword>
<proteinExistence type="inferred from homology"/>
<dbReference type="InterPro" id="IPR035669">
    <property type="entry name" value="SGNH_plant_lipase-like"/>
</dbReference>
<dbReference type="InterPro" id="IPR001087">
    <property type="entry name" value="GDSL"/>
</dbReference>
<dbReference type="PaxDb" id="4097-A0A1S3XXG6"/>
<comment type="similarity">
    <text evidence="1">Belongs to the 'GDSL' lipolytic enzyme family.</text>
</comment>
<accession>A0A1S3XXG6</accession>
<gene>
    <name evidence="4" type="primary">LOC107769818</name>
</gene>
<evidence type="ECO:0000313" key="4">
    <source>
        <dbReference type="RefSeq" id="XP_016444564.1"/>
    </source>
</evidence>
<feature type="transmembrane region" description="Helical" evidence="3">
    <location>
        <begin position="6"/>
        <end position="24"/>
    </location>
</feature>
<sequence length="373" mass="41780">MANPMGAISSYFSSIIMMVVLYLGRMGATHHSLHISEPERGTAFFIFGDSYFDVGNNNYINTSTLDQANFWPYGQSYFKSPTGRFSDGRLISDFIAEHANVPVPPPFLQPGNKQDYSNGANFASAGAGSLVETFEGAVIDLKTQLNNFKKLKTSLRNKLGYSKSDKILRSAVYLIGIGTNDYLSPFLTNSTVLSAYSPSQYVQMVIGNLTTVVQEMYKKGGRKFGFLNLGELGCLPALRMLNPPTKNGCLQEASKLAKLHNLELNNLLLGMHKRLEGFTYSLYDFNRSLKLRMNHPSRYGFKEGKKACCGTGRFRGIYSCGGKRPVKQFEVCKSPKKHVFWDSYHLTETIYQQMAAEMWNGESSLKTFFHSFL</sequence>
<dbReference type="PANTHER" id="PTHR45966:SF39">
    <property type="entry name" value="GDSL ESTERASE_LIPASE 5-LIKE"/>
    <property type="match status" value="1"/>
</dbReference>
<name>A0A1S3XXG6_TOBAC</name>
<evidence type="ECO:0000256" key="3">
    <source>
        <dbReference type="SAM" id="Phobius"/>
    </source>
</evidence>
<dbReference type="AlphaFoldDB" id="A0A1S3XXG6"/>
<dbReference type="OMA" id="KQFEVCK"/>